<evidence type="ECO:0000313" key="4">
    <source>
        <dbReference type="Proteomes" id="UP000596739"/>
    </source>
</evidence>
<proteinExistence type="predicted"/>
<keyword evidence="4" id="KW-1185">Reference proteome</keyword>
<keyword evidence="2" id="KW-0812">Transmembrane</keyword>
<evidence type="ECO:0000256" key="2">
    <source>
        <dbReference type="SAM" id="Phobius"/>
    </source>
</evidence>
<feature type="transmembrane region" description="Helical" evidence="2">
    <location>
        <begin position="79"/>
        <end position="100"/>
    </location>
</feature>
<protein>
    <submittedName>
        <fullName evidence="3">Uncharacterized protein</fullName>
    </submittedName>
</protein>
<keyword evidence="2" id="KW-0472">Membrane</keyword>
<dbReference type="EMBL" id="JAENHN010000002">
    <property type="protein sequence ID" value="MBK1809129.1"/>
    <property type="molecule type" value="Genomic_DNA"/>
</dbReference>
<gene>
    <name evidence="3" type="ORF">JHL18_00505</name>
</gene>
<name>A0ABS1EID4_9CLOT</name>
<evidence type="ECO:0000313" key="3">
    <source>
        <dbReference type="EMBL" id="MBK1809129.1"/>
    </source>
</evidence>
<feature type="transmembrane region" description="Helical" evidence="2">
    <location>
        <begin position="112"/>
        <end position="133"/>
    </location>
</feature>
<feature type="compositionally biased region" description="Polar residues" evidence="1">
    <location>
        <begin position="10"/>
        <end position="19"/>
    </location>
</feature>
<sequence length="158" mass="17914">MSGKNKKPSGGTQENTSIEGQLEWDENSNSELDANEDIRLDNEDGEMQNKIDILLYSIAGSFPKEEDLNSTLKKRFSTVILIILGVLTGVISIIIILQGFKIIQLEEWTLRLFVTGTFVEIVALINIMVTSLFPKDDRKVYLDFIKEFALLKDKEKTK</sequence>
<dbReference type="RefSeq" id="WP_200265679.1">
    <property type="nucleotide sequence ID" value="NZ_JAENHN010000002.1"/>
</dbReference>
<reference evidence="4" key="1">
    <citation type="submission" date="2021-01" db="EMBL/GenBank/DDBJ databases">
        <title>Genome public.</title>
        <authorList>
            <person name="Liu C."/>
            <person name="Sun Q."/>
        </authorList>
    </citation>
    <scope>NUCLEOTIDE SEQUENCE [LARGE SCALE GENOMIC DNA]</scope>
    <source>
        <strain evidence="4">YIM B02505</strain>
    </source>
</reference>
<feature type="region of interest" description="Disordered" evidence="1">
    <location>
        <begin position="1"/>
        <end position="33"/>
    </location>
</feature>
<comment type="caution">
    <text evidence="3">The sequence shown here is derived from an EMBL/GenBank/DDBJ whole genome shotgun (WGS) entry which is preliminary data.</text>
</comment>
<accession>A0ABS1EID4</accession>
<organism evidence="3 4">
    <name type="scientific">Clostridium yunnanense</name>
    <dbReference type="NCBI Taxonomy" id="2800325"/>
    <lineage>
        <taxon>Bacteria</taxon>
        <taxon>Bacillati</taxon>
        <taxon>Bacillota</taxon>
        <taxon>Clostridia</taxon>
        <taxon>Eubacteriales</taxon>
        <taxon>Clostridiaceae</taxon>
        <taxon>Clostridium</taxon>
    </lineage>
</organism>
<keyword evidence="2" id="KW-1133">Transmembrane helix</keyword>
<dbReference type="Proteomes" id="UP000596739">
    <property type="component" value="Unassembled WGS sequence"/>
</dbReference>
<evidence type="ECO:0000256" key="1">
    <source>
        <dbReference type="SAM" id="MobiDB-lite"/>
    </source>
</evidence>